<accession>A0A6P1XZC5</accession>
<protein>
    <submittedName>
        <fullName evidence="2">Uncharacterized protein</fullName>
    </submittedName>
</protein>
<evidence type="ECO:0000313" key="3">
    <source>
        <dbReference type="Proteomes" id="UP000464374"/>
    </source>
</evidence>
<dbReference type="EMBL" id="CP048020">
    <property type="protein sequence ID" value="QHX42868.1"/>
    <property type="molecule type" value="Genomic_DNA"/>
</dbReference>
<evidence type="ECO:0000313" key="2">
    <source>
        <dbReference type="EMBL" id="QHX42868.1"/>
    </source>
</evidence>
<feature type="region of interest" description="Disordered" evidence="1">
    <location>
        <begin position="1"/>
        <end position="48"/>
    </location>
</feature>
<proteinExistence type="predicted"/>
<dbReference type="KEGG" id="trz:GWP43_04735"/>
<dbReference type="Proteomes" id="UP000464374">
    <property type="component" value="Chromosome"/>
</dbReference>
<name>A0A6P1XZC5_9SPIR</name>
<sequence length="48" mass="5294">MNKTTESKTEKGKGKQTDSAVEKTGLIHAERSDRPLLKGHITHLINHG</sequence>
<organism evidence="2 3">
    <name type="scientific">Treponema vincentii</name>
    <dbReference type="NCBI Taxonomy" id="69710"/>
    <lineage>
        <taxon>Bacteria</taxon>
        <taxon>Pseudomonadati</taxon>
        <taxon>Spirochaetota</taxon>
        <taxon>Spirochaetia</taxon>
        <taxon>Spirochaetales</taxon>
        <taxon>Treponemataceae</taxon>
        <taxon>Treponema</taxon>
    </lineage>
</organism>
<dbReference type="RefSeq" id="WP_162663101.1">
    <property type="nucleotide sequence ID" value="NZ_CP048020.1"/>
</dbReference>
<evidence type="ECO:0000256" key="1">
    <source>
        <dbReference type="SAM" id="MobiDB-lite"/>
    </source>
</evidence>
<gene>
    <name evidence="2" type="ORF">GWP43_04735</name>
</gene>
<feature type="compositionally biased region" description="Basic and acidic residues" evidence="1">
    <location>
        <begin position="1"/>
        <end position="16"/>
    </location>
</feature>
<dbReference type="AlphaFoldDB" id="A0A6P1XZC5"/>
<reference evidence="2 3" key="1">
    <citation type="submission" date="2020-01" db="EMBL/GenBank/DDBJ databases">
        <title>Complete genome sequence of a human oral phylogroup 1 Treponema sp. strain ATCC 700766, originally isolated from periodontitis dental plaque.</title>
        <authorList>
            <person name="Chan Y."/>
            <person name="Huo Y.-B."/>
            <person name="Yu X.-L."/>
            <person name="Zeng H."/>
            <person name="Leung W.-K."/>
            <person name="Watt R.M."/>
        </authorList>
    </citation>
    <scope>NUCLEOTIDE SEQUENCE [LARGE SCALE GENOMIC DNA]</scope>
    <source>
        <strain evidence="2 3">OMZ 804</strain>
    </source>
</reference>